<keyword evidence="3" id="KW-0813">Transport</keyword>
<evidence type="ECO:0000256" key="6">
    <source>
        <dbReference type="ARBA" id="ARBA00022989"/>
    </source>
</evidence>
<evidence type="ECO:0000256" key="8">
    <source>
        <dbReference type="SAM" id="MobiDB-lite"/>
    </source>
</evidence>
<dbReference type="GO" id="GO:0009847">
    <property type="term" value="P:spore germination"/>
    <property type="evidence" value="ECO:0007669"/>
    <property type="project" value="InterPro"/>
</dbReference>
<keyword evidence="7 9" id="KW-0472">Membrane</keyword>
<keyword evidence="11" id="KW-1185">Reference proteome</keyword>
<evidence type="ECO:0000256" key="5">
    <source>
        <dbReference type="ARBA" id="ARBA00022692"/>
    </source>
</evidence>
<keyword evidence="5 9" id="KW-0812">Transmembrane</keyword>
<proteinExistence type="inferred from homology"/>
<dbReference type="Proteomes" id="UP001141950">
    <property type="component" value="Unassembled WGS sequence"/>
</dbReference>
<feature type="compositionally biased region" description="Low complexity" evidence="8">
    <location>
        <begin position="362"/>
        <end position="379"/>
    </location>
</feature>
<gene>
    <name evidence="10" type="ORF">NQZ67_15880</name>
</gene>
<evidence type="ECO:0000256" key="3">
    <source>
        <dbReference type="ARBA" id="ARBA00022448"/>
    </source>
</evidence>
<feature type="transmembrane region" description="Helical" evidence="9">
    <location>
        <begin position="184"/>
        <end position="204"/>
    </location>
</feature>
<dbReference type="PANTHER" id="PTHR34975">
    <property type="entry name" value="SPORE GERMINATION PROTEIN A2"/>
    <property type="match status" value="1"/>
</dbReference>
<dbReference type="InterPro" id="IPR004761">
    <property type="entry name" value="Spore_GerAB"/>
</dbReference>
<sequence length="404" mass="44386">MLERGKISSSMLACMMYLTILATSMVGAASMNYRLAGPNMWLTPYIGSFSALLLIIILVGLHRSFPGQSLIEYSPLLLGKWMGKAVGLLFLTISALQISHQARQFGELVNQYFFKETPLAVVIGSLFFVSVFAVRFGVEVIGRVAVLYMPLIVTIVLTFSLPFFKDMEVGRLLPFMENGVMPVIRGSVYVQLWMPMYAYITFFLPFVRDKQRVSKMLLISLSAISVTLSGMLALTVVVLDNATPLYGFPFMVLARYLTFFEFLEQFDSVVMFFWVVDVFVRTIVTFYGLTIGVAQWMSLPSYKAISVPLAVLVVALSFWGLPRVVDFTASGTHMTFVYIAAYFIIPLLLFLAAVARGKWKPAGASGSSSGSTEGSESSAQTKDAEGSPGATDSSDAEAPSPQPN</sequence>
<feature type="region of interest" description="Disordered" evidence="8">
    <location>
        <begin position="360"/>
        <end position="404"/>
    </location>
</feature>
<protein>
    <submittedName>
        <fullName evidence="10">Spore germination protein</fullName>
    </submittedName>
</protein>
<dbReference type="PANTHER" id="PTHR34975:SF2">
    <property type="entry name" value="SPORE GERMINATION PROTEIN A2"/>
    <property type="match status" value="1"/>
</dbReference>
<evidence type="ECO:0000313" key="10">
    <source>
        <dbReference type="EMBL" id="MCR2805366.1"/>
    </source>
</evidence>
<organism evidence="10 11">
    <name type="scientific">Paenibacillus soyae</name>
    <dbReference type="NCBI Taxonomy" id="2969249"/>
    <lineage>
        <taxon>Bacteria</taxon>
        <taxon>Bacillati</taxon>
        <taxon>Bacillota</taxon>
        <taxon>Bacilli</taxon>
        <taxon>Bacillales</taxon>
        <taxon>Paenibacillaceae</taxon>
        <taxon>Paenibacillus</taxon>
    </lineage>
</organism>
<evidence type="ECO:0000256" key="9">
    <source>
        <dbReference type="SAM" id="Phobius"/>
    </source>
</evidence>
<dbReference type="AlphaFoldDB" id="A0A9X2MT85"/>
<dbReference type="Pfam" id="PF03845">
    <property type="entry name" value="Spore_permease"/>
    <property type="match status" value="1"/>
</dbReference>
<evidence type="ECO:0000313" key="11">
    <source>
        <dbReference type="Proteomes" id="UP001141950"/>
    </source>
</evidence>
<accession>A0A9X2MT85</accession>
<feature type="transmembrane region" description="Helical" evidence="9">
    <location>
        <begin position="12"/>
        <end position="30"/>
    </location>
</feature>
<dbReference type="GO" id="GO:0016020">
    <property type="term" value="C:membrane"/>
    <property type="evidence" value="ECO:0007669"/>
    <property type="project" value="UniProtKB-SubCell"/>
</dbReference>
<feature type="transmembrane region" description="Helical" evidence="9">
    <location>
        <begin position="119"/>
        <end position="138"/>
    </location>
</feature>
<keyword evidence="6 9" id="KW-1133">Transmembrane helix</keyword>
<feature type="transmembrane region" description="Helical" evidence="9">
    <location>
        <begin position="269"/>
        <end position="289"/>
    </location>
</feature>
<name>A0A9X2MT85_9BACL</name>
<feature type="transmembrane region" description="Helical" evidence="9">
    <location>
        <begin position="42"/>
        <end position="61"/>
    </location>
</feature>
<comment type="similarity">
    <text evidence="2">Belongs to the amino acid-polyamine-organocation (APC) superfamily. Spore germination protein (SGP) (TC 2.A.3.9) family.</text>
</comment>
<comment type="subcellular location">
    <subcellularLocation>
        <location evidence="1">Membrane</location>
        <topology evidence="1">Multi-pass membrane protein</topology>
    </subcellularLocation>
</comment>
<feature type="transmembrane region" description="Helical" evidence="9">
    <location>
        <begin position="145"/>
        <end position="164"/>
    </location>
</feature>
<evidence type="ECO:0000256" key="4">
    <source>
        <dbReference type="ARBA" id="ARBA00022544"/>
    </source>
</evidence>
<dbReference type="RefSeq" id="WP_257447689.1">
    <property type="nucleotide sequence ID" value="NZ_JANIPJ010000011.1"/>
</dbReference>
<feature type="transmembrane region" description="Helical" evidence="9">
    <location>
        <begin position="81"/>
        <end position="99"/>
    </location>
</feature>
<dbReference type="NCBIfam" id="TIGR00912">
    <property type="entry name" value="2A0309"/>
    <property type="match status" value="1"/>
</dbReference>
<evidence type="ECO:0000256" key="2">
    <source>
        <dbReference type="ARBA" id="ARBA00007998"/>
    </source>
</evidence>
<evidence type="ECO:0000256" key="7">
    <source>
        <dbReference type="ARBA" id="ARBA00023136"/>
    </source>
</evidence>
<feature type="transmembrane region" description="Helical" evidence="9">
    <location>
        <begin position="216"/>
        <end position="239"/>
    </location>
</feature>
<feature type="transmembrane region" description="Helical" evidence="9">
    <location>
        <begin position="301"/>
        <end position="321"/>
    </location>
</feature>
<reference evidence="10" key="1">
    <citation type="submission" date="2022-08" db="EMBL/GenBank/DDBJ databases">
        <title>The genomic sequence of strain Paenibacillus sp. SCIV0701.</title>
        <authorList>
            <person name="Zhao H."/>
        </authorList>
    </citation>
    <scope>NUCLEOTIDE SEQUENCE</scope>
    <source>
        <strain evidence="10">SCIV0701</strain>
    </source>
</reference>
<dbReference type="EMBL" id="JANIPJ010000011">
    <property type="protein sequence ID" value="MCR2805366.1"/>
    <property type="molecule type" value="Genomic_DNA"/>
</dbReference>
<keyword evidence="4" id="KW-0309">Germination</keyword>
<evidence type="ECO:0000256" key="1">
    <source>
        <dbReference type="ARBA" id="ARBA00004141"/>
    </source>
</evidence>
<feature type="transmembrane region" description="Helical" evidence="9">
    <location>
        <begin position="333"/>
        <end position="355"/>
    </location>
</feature>
<comment type="caution">
    <text evidence="10">The sequence shown here is derived from an EMBL/GenBank/DDBJ whole genome shotgun (WGS) entry which is preliminary data.</text>
</comment>